<proteinExistence type="predicted"/>
<evidence type="ECO:0000256" key="1">
    <source>
        <dbReference type="SAM" id="MobiDB-lite"/>
    </source>
</evidence>
<evidence type="ECO:0000313" key="3">
    <source>
        <dbReference type="Proteomes" id="UP001268864"/>
    </source>
</evidence>
<feature type="region of interest" description="Disordered" evidence="1">
    <location>
        <begin position="224"/>
        <end position="271"/>
    </location>
</feature>
<dbReference type="PROSITE" id="PS51257">
    <property type="entry name" value="PROKAR_LIPOPROTEIN"/>
    <property type="match status" value="1"/>
</dbReference>
<keyword evidence="3" id="KW-1185">Reference proteome</keyword>
<reference evidence="2 3" key="1">
    <citation type="submission" date="2022-06" db="EMBL/GenBank/DDBJ databases">
        <title>Halomicroarcula sp. a new haloarchaeum isolate from saline soil.</title>
        <authorList>
            <person name="Strakova D."/>
            <person name="Galisteo C."/>
            <person name="Sanchez-Porro C."/>
            <person name="Ventosa A."/>
        </authorList>
    </citation>
    <scope>NUCLEOTIDE SEQUENCE [LARGE SCALE GENOMIC DNA]</scope>
    <source>
        <strain evidence="2 3">S3CR25-11</strain>
    </source>
</reference>
<dbReference type="Proteomes" id="UP001268864">
    <property type="component" value="Unassembled WGS sequence"/>
</dbReference>
<dbReference type="Gene3D" id="2.60.40.10">
    <property type="entry name" value="Immunoglobulins"/>
    <property type="match status" value="1"/>
</dbReference>
<name>A0ABU2FQN7_9EURY</name>
<gene>
    <name evidence="2" type="ORF">NDI86_13100</name>
</gene>
<sequence>MRRRHLLALVGSLVAGSGCTGTSGEPTADGTVTPAPVPSPSDAPTTPDSTGDVEITAAAVQPGIVQPRIDSIGVTDDAGQYLVVDVAGNAPDRSDIELRFSGASYLPEELRRPLYRGDFSGETYGEDGGPLVFGLPETGDATDAELYWGEGRWAPSAETVERLEDPLPPFSVTLDGPETAGAGSNPQVTITVTNEGEGAGRYVLALNRQGPRVAYTPVGRLAGELDPGASKRHTVDAVPPDGDRSTQYTLDVPGRQDRLRHVISSADGDDA</sequence>
<dbReference type="InterPro" id="IPR013783">
    <property type="entry name" value="Ig-like_fold"/>
</dbReference>
<protein>
    <recommendedName>
        <fullName evidence="4">CARDB domain-containing protein</fullName>
    </recommendedName>
</protein>
<evidence type="ECO:0008006" key="4">
    <source>
        <dbReference type="Google" id="ProtNLM"/>
    </source>
</evidence>
<organism evidence="2 3">
    <name type="scientific">Haloarcula onubensis</name>
    <dbReference type="NCBI Taxonomy" id="2950539"/>
    <lineage>
        <taxon>Archaea</taxon>
        <taxon>Methanobacteriati</taxon>
        <taxon>Methanobacteriota</taxon>
        <taxon>Stenosarchaea group</taxon>
        <taxon>Halobacteria</taxon>
        <taxon>Halobacteriales</taxon>
        <taxon>Haloarculaceae</taxon>
        <taxon>Haloarcula</taxon>
    </lineage>
</organism>
<evidence type="ECO:0000313" key="2">
    <source>
        <dbReference type="EMBL" id="MDS0283063.1"/>
    </source>
</evidence>
<feature type="region of interest" description="Disordered" evidence="1">
    <location>
        <begin position="16"/>
        <end position="51"/>
    </location>
</feature>
<accession>A0ABU2FQN7</accession>
<dbReference type="RefSeq" id="WP_310900898.1">
    <property type="nucleotide sequence ID" value="NZ_JAMQOS010000004.1"/>
</dbReference>
<dbReference type="EMBL" id="JAMQOS010000004">
    <property type="protein sequence ID" value="MDS0283063.1"/>
    <property type="molecule type" value="Genomic_DNA"/>
</dbReference>
<comment type="caution">
    <text evidence="2">The sequence shown here is derived from an EMBL/GenBank/DDBJ whole genome shotgun (WGS) entry which is preliminary data.</text>
</comment>